<gene>
    <name evidence="11" type="primary">ald</name>
    <name evidence="11" type="ORF">GTW09_00350</name>
</gene>
<dbReference type="Gene3D" id="3.40.50.720">
    <property type="entry name" value="NAD(P)-binding Rossmann-like Domain"/>
    <property type="match status" value="2"/>
</dbReference>
<feature type="active site" description="Proton donor/acceptor" evidence="6">
    <location>
        <position position="270"/>
    </location>
</feature>
<keyword evidence="8" id="KW-0547">Nucleotide-binding</keyword>
<dbReference type="PANTHER" id="PTHR42795">
    <property type="entry name" value="ALANINE DEHYDROGENASE"/>
    <property type="match status" value="1"/>
</dbReference>
<evidence type="ECO:0000313" key="11">
    <source>
        <dbReference type="EMBL" id="NDW19983.1"/>
    </source>
</evidence>
<feature type="binding site" evidence="8">
    <location>
        <begin position="239"/>
        <end position="240"/>
    </location>
    <ligand>
        <name>NAD(+)</name>
        <dbReference type="ChEBI" id="CHEBI:57540"/>
    </ligand>
</feature>
<feature type="binding site" evidence="7">
    <location>
        <position position="15"/>
    </location>
    <ligand>
        <name>substrate</name>
    </ligand>
</feature>
<dbReference type="SMART" id="SM01003">
    <property type="entry name" value="AlaDh_PNT_N"/>
    <property type="match status" value="1"/>
</dbReference>
<protein>
    <recommendedName>
        <fullName evidence="2 5">Alanine dehydrogenase</fullName>
        <ecNumber evidence="2 5">1.4.1.1</ecNumber>
    </recommendedName>
</protein>
<dbReference type="GO" id="GO:0042853">
    <property type="term" value="P:L-alanine catabolic process"/>
    <property type="evidence" value="ECO:0007669"/>
    <property type="project" value="InterPro"/>
</dbReference>
<dbReference type="InterPro" id="IPR036291">
    <property type="entry name" value="NAD(P)-bd_dom_sf"/>
</dbReference>
<evidence type="ECO:0000313" key="12">
    <source>
        <dbReference type="Proteomes" id="UP000478837"/>
    </source>
</evidence>
<evidence type="ECO:0000256" key="7">
    <source>
        <dbReference type="PIRSR" id="PIRSR000183-2"/>
    </source>
</evidence>
<dbReference type="GO" id="GO:0000166">
    <property type="term" value="F:nucleotide binding"/>
    <property type="evidence" value="ECO:0007669"/>
    <property type="project" value="UniProtKB-KW"/>
</dbReference>
<dbReference type="InterPro" id="IPR008143">
    <property type="entry name" value="Ala_DH/PNT_CS2"/>
</dbReference>
<dbReference type="SUPFAM" id="SSF51735">
    <property type="entry name" value="NAD(P)-binding Rossmann-fold domains"/>
    <property type="match status" value="1"/>
</dbReference>
<comment type="caution">
    <text evidence="11">The sequence shown here is derived from an EMBL/GenBank/DDBJ whole genome shotgun (WGS) entry which is preliminary data.</text>
</comment>
<keyword evidence="4 5" id="KW-0520">NAD</keyword>
<evidence type="ECO:0000259" key="9">
    <source>
        <dbReference type="SMART" id="SM01002"/>
    </source>
</evidence>
<dbReference type="NCBIfam" id="TIGR00518">
    <property type="entry name" value="alaDH"/>
    <property type="match status" value="1"/>
</dbReference>
<feature type="binding site" evidence="8">
    <location>
        <begin position="298"/>
        <end position="301"/>
    </location>
    <ligand>
        <name>NAD(+)</name>
        <dbReference type="ChEBI" id="CHEBI:57540"/>
    </ligand>
</feature>
<dbReference type="CDD" id="cd05305">
    <property type="entry name" value="L-AlaDH"/>
    <property type="match status" value="1"/>
</dbReference>
<organism evidence="11 12">
    <name type="scientific">Alteromonas hispanica</name>
    <dbReference type="NCBI Taxonomy" id="315421"/>
    <lineage>
        <taxon>Bacteria</taxon>
        <taxon>Pseudomonadati</taxon>
        <taxon>Pseudomonadota</taxon>
        <taxon>Gammaproteobacteria</taxon>
        <taxon>Alteromonadales</taxon>
        <taxon>Alteromonadaceae</taxon>
        <taxon>Alteromonas/Salinimonas group</taxon>
        <taxon>Alteromonas</taxon>
    </lineage>
</organism>
<sequence>MLVGVPKEIKNHEYRVGLTPAAVKEFTSNGHSVLVQTLAGDAIGFTDDMYVAAGATIAPTAEQVFAEAEMIVKVKEPQPNECKMLRKGQTLYTYLHLAPDPTQTKLLVESGATCIAYETVTDDRGGLPLLAPMSEVAGRMSVQAGAHYLEKAHGGSGTLLGGVPGVAPGKVLVIGGGVVGTNAAKMALGLGAEVVILDRSLPRLRQIDDIFNGQVKTVYSTVDAIEHYSSKADLVVGAVLIPGAAAPKLLNREQIAAMKPGSVLVDVAIDQGGCFETSKATTHQDPVYVIDDVVHYCVANMPGGVARTSTMALNNATLPFGLALANKGPVQAMLDDKHLLNGLNTHEGKVTYKAVVDALGEELGLTYTPAEVALKGL</sequence>
<dbReference type="Proteomes" id="UP000478837">
    <property type="component" value="Unassembled WGS sequence"/>
</dbReference>
<reference evidence="11 12" key="1">
    <citation type="submission" date="2020-01" db="EMBL/GenBank/DDBJ databases">
        <title>Genomes of bacteria type strains.</title>
        <authorList>
            <person name="Chen J."/>
            <person name="Zhu S."/>
            <person name="Yang J."/>
        </authorList>
    </citation>
    <scope>NUCLEOTIDE SEQUENCE [LARGE SCALE GENOMIC DNA]</scope>
    <source>
        <strain evidence="11 12">LMG 22958</strain>
    </source>
</reference>
<feature type="domain" description="Alanine dehydrogenase/pyridine nucleotide transhydrogenase NAD(H)-binding" evidence="9">
    <location>
        <begin position="149"/>
        <end position="297"/>
    </location>
</feature>
<name>A0A6L9MQ65_9ALTE</name>
<evidence type="ECO:0000256" key="4">
    <source>
        <dbReference type="ARBA" id="ARBA00023027"/>
    </source>
</evidence>
<dbReference type="Pfam" id="PF01262">
    <property type="entry name" value="AlaDh_PNT_C"/>
    <property type="match status" value="1"/>
</dbReference>
<feature type="binding site" evidence="8">
    <location>
        <position position="198"/>
    </location>
    <ligand>
        <name>NAD(+)</name>
        <dbReference type="ChEBI" id="CHEBI:57540"/>
    </ligand>
</feature>
<comment type="catalytic activity">
    <reaction evidence="5">
        <text>L-alanine + NAD(+) + H2O = pyruvate + NH4(+) + NADH + H(+)</text>
        <dbReference type="Rhea" id="RHEA:18405"/>
        <dbReference type="ChEBI" id="CHEBI:15361"/>
        <dbReference type="ChEBI" id="CHEBI:15377"/>
        <dbReference type="ChEBI" id="CHEBI:15378"/>
        <dbReference type="ChEBI" id="CHEBI:28938"/>
        <dbReference type="ChEBI" id="CHEBI:57540"/>
        <dbReference type="ChEBI" id="CHEBI:57945"/>
        <dbReference type="ChEBI" id="CHEBI:57972"/>
        <dbReference type="EC" id="1.4.1.1"/>
    </reaction>
</comment>
<dbReference type="InterPro" id="IPR007886">
    <property type="entry name" value="AlaDH/PNT_N"/>
</dbReference>
<keyword evidence="12" id="KW-1185">Reference proteome</keyword>
<evidence type="ECO:0000256" key="5">
    <source>
        <dbReference type="PIRNR" id="PIRNR000183"/>
    </source>
</evidence>
<dbReference type="EC" id="1.4.1.1" evidence="2 5"/>
<dbReference type="EMBL" id="JAAAWP010000001">
    <property type="protein sequence ID" value="NDW19983.1"/>
    <property type="molecule type" value="Genomic_DNA"/>
</dbReference>
<dbReference type="Pfam" id="PF05222">
    <property type="entry name" value="AlaDh_PNT_N"/>
    <property type="match status" value="1"/>
</dbReference>
<evidence type="ECO:0000256" key="1">
    <source>
        <dbReference type="ARBA" id="ARBA00005689"/>
    </source>
</evidence>
<dbReference type="PROSITE" id="PS00837">
    <property type="entry name" value="ALADH_PNT_2"/>
    <property type="match status" value="1"/>
</dbReference>
<accession>A0A6L9MQ65</accession>
<dbReference type="AlphaFoldDB" id="A0A6L9MQ65"/>
<evidence type="ECO:0000259" key="10">
    <source>
        <dbReference type="SMART" id="SM01003"/>
    </source>
</evidence>
<dbReference type="SUPFAM" id="SSF52283">
    <property type="entry name" value="Formate/glycerate dehydrogenase catalytic domain-like"/>
    <property type="match status" value="1"/>
</dbReference>
<dbReference type="PANTHER" id="PTHR42795:SF1">
    <property type="entry name" value="ALANINE DEHYDROGENASE"/>
    <property type="match status" value="1"/>
</dbReference>
<dbReference type="PIRSF" id="PIRSF000183">
    <property type="entry name" value="Alanine_dh"/>
    <property type="match status" value="1"/>
</dbReference>
<proteinExistence type="inferred from homology"/>
<dbReference type="InterPro" id="IPR008141">
    <property type="entry name" value="Ala_DH"/>
</dbReference>
<feature type="active site" description="Proton donor/acceptor" evidence="6">
    <location>
        <position position="96"/>
    </location>
</feature>
<dbReference type="RefSeq" id="WP_163109127.1">
    <property type="nucleotide sequence ID" value="NZ_JAAAWP010000001.1"/>
</dbReference>
<dbReference type="InterPro" id="IPR007698">
    <property type="entry name" value="AlaDH/PNT_NAD(H)-bd"/>
</dbReference>
<keyword evidence="3 5" id="KW-0560">Oxidoreductase</keyword>
<dbReference type="FunFam" id="3.40.50.720:FF:000049">
    <property type="entry name" value="Alanine dehydrogenase"/>
    <property type="match status" value="1"/>
</dbReference>
<feature type="binding site" evidence="8">
    <location>
        <position position="220"/>
    </location>
    <ligand>
        <name>NAD(+)</name>
        <dbReference type="ChEBI" id="CHEBI:57540"/>
    </ligand>
</feature>
<feature type="domain" description="Alanine dehydrogenase/pyridine nucleotide transhydrogenase N-terminal" evidence="10">
    <location>
        <begin position="4"/>
        <end position="137"/>
    </location>
</feature>
<evidence type="ECO:0000256" key="3">
    <source>
        <dbReference type="ARBA" id="ARBA00023002"/>
    </source>
</evidence>
<comment type="similarity">
    <text evidence="1 5">Belongs to the AlaDH/PNT family.</text>
</comment>
<evidence type="ECO:0000256" key="8">
    <source>
        <dbReference type="PIRSR" id="PIRSR000183-3"/>
    </source>
</evidence>
<dbReference type="SMART" id="SM01002">
    <property type="entry name" value="AlaDh_PNT_C"/>
    <property type="match status" value="1"/>
</dbReference>
<feature type="binding site" evidence="8">
    <location>
        <begin position="267"/>
        <end position="270"/>
    </location>
    <ligand>
        <name>NAD(+)</name>
        <dbReference type="ChEBI" id="CHEBI:57540"/>
    </ligand>
</feature>
<dbReference type="GO" id="GO:0000286">
    <property type="term" value="F:alanine dehydrogenase activity"/>
    <property type="evidence" value="ECO:0007669"/>
    <property type="project" value="UniProtKB-UniRule"/>
</dbReference>
<feature type="binding site" evidence="8">
    <location>
        <position position="203"/>
    </location>
    <ligand>
        <name>NAD(+)</name>
        <dbReference type="ChEBI" id="CHEBI:57540"/>
    </ligand>
</feature>
<evidence type="ECO:0000256" key="2">
    <source>
        <dbReference type="ARBA" id="ARBA00012897"/>
    </source>
</evidence>
<feature type="binding site" evidence="7">
    <location>
        <position position="75"/>
    </location>
    <ligand>
        <name>substrate</name>
    </ligand>
</feature>
<dbReference type="GO" id="GO:0005886">
    <property type="term" value="C:plasma membrane"/>
    <property type="evidence" value="ECO:0007669"/>
    <property type="project" value="TreeGrafter"/>
</dbReference>
<evidence type="ECO:0000256" key="6">
    <source>
        <dbReference type="PIRSR" id="PIRSR000183-1"/>
    </source>
</evidence>
<feature type="binding site" evidence="8">
    <location>
        <position position="134"/>
    </location>
    <ligand>
        <name>NAD(+)</name>
        <dbReference type="ChEBI" id="CHEBI:57540"/>
    </ligand>
</feature>